<name>A0AAV0AKQ8_PHAPC</name>
<proteinExistence type="predicted"/>
<gene>
    <name evidence="1" type="ORF">PPACK8108_LOCUS1913</name>
</gene>
<feature type="non-terminal residue" evidence="1">
    <location>
        <position position="1"/>
    </location>
</feature>
<dbReference type="Proteomes" id="UP001153365">
    <property type="component" value="Unassembled WGS sequence"/>
</dbReference>
<sequence length="53" mass="6095">FALPKLLKKWEHSMAEHSNHVCHNTQGKPVAATQKKLEEYLKPVFKLLRKGAL</sequence>
<keyword evidence="2" id="KW-1185">Reference proteome</keyword>
<dbReference type="EMBL" id="CALTRL010000325">
    <property type="protein sequence ID" value="CAH7667511.1"/>
    <property type="molecule type" value="Genomic_DNA"/>
</dbReference>
<feature type="non-terminal residue" evidence="1">
    <location>
        <position position="53"/>
    </location>
</feature>
<dbReference type="AlphaFoldDB" id="A0AAV0AKQ8"/>
<accession>A0AAV0AKQ8</accession>
<organism evidence="1 2">
    <name type="scientific">Phakopsora pachyrhizi</name>
    <name type="common">Asian soybean rust disease fungus</name>
    <dbReference type="NCBI Taxonomy" id="170000"/>
    <lineage>
        <taxon>Eukaryota</taxon>
        <taxon>Fungi</taxon>
        <taxon>Dikarya</taxon>
        <taxon>Basidiomycota</taxon>
        <taxon>Pucciniomycotina</taxon>
        <taxon>Pucciniomycetes</taxon>
        <taxon>Pucciniales</taxon>
        <taxon>Phakopsoraceae</taxon>
        <taxon>Phakopsora</taxon>
    </lineage>
</organism>
<evidence type="ECO:0000313" key="2">
    <source>
        <dbReference type="Proteomes" id="UP001153365"/>
    </source>
</evidence>
<protein>
    <submittedName>
        <fullName evidence="1">Uncharacterized protein</fullName>
    </submittedName>
</protein>
<reference evidence="1" key="1">
    <citation type="submission" date="2022-06" db="EMBL/GenBank/DDBJ databases">
        <authorList>
            <consortium name="SYNGENTA / RWTH Aachen University"/>
        </authorList>
    </citation>
    <scope>NUCLEOTIDE SEQUENCE</scope>
</reference>
<comment type="caution">
    <text evidence="1">The sequence shown here is derived from an EMBL/GenBank/DDBJ whole genome shotgun (WGS) entry which is preliminary data.</text>
</comment>
<evidence type="ECO:0000313" key="1">
    <source>
        <dbReference type="EMBL" id="CAH7667511.1"/>
    </source>
</evidence>